<organism evidence="1">
    <name type="scientific">Sesamum angustifolium</name>
    <dbReference type="NCBI Taxonomy" id="2727405"/>
    <lineage>
        <taxon>Eukaryota</taxon>
        <taxon>Viridiplantae</taxon>
        <taxon>Streptophyta</taxon>
        <taxon>Embryophyta</taxon>
        <taxon>Tracheophyta</taxon>
        <taxon>Spermatophyta</taxon>
        <taxon>Magnoliopsida</taxon>
        <taxon>eudicotyledons</taxon>
        <taxon>Gunneridae</taxon>
        <taxon>Pentapetalae</taxon>
        <taxon>asterids</taxon>
        <taxon>lamiids</taxon>
        <taxon>Lamiales</taxon>
        <taxon>Pedaliaceae</taxon>
        <taxon>Sesamum</taxon>
    </lineage>
</organism>
<dbReference type="AlphaFoldDB" id="A0AAW2RLM9"/>
<reference evidence="1" key="1">
    <citation type="submission" date="2020-06" db="EMBL/GenBank/DDBJ databases">
        <authorList>
            <person name="Li T."/>
            <person name="Hu X."/>
            <person name="Zhang T."/>
            <person name="Song X."/>
            <person name="Zhang H."/>
            <person name="Dai N."/>
            <person name="Sheng W."/>
            <person name="Hou X."/>
            <person name="Wei L."/>
        </authorList>
    </citation>
    <scope>NUCLEOTIDE SEQUENCE</scope>
    <source>
        <strain evidence="1">G01</strain>
        <tissue evidence="1">Leaf</tissue>
    </source>
</reference>
<name>A0AAW2RLM9_9LAMI</name>
<reference evidence="1" key="2">
    <citation type="journal article" date="2024" name="Plant">
        <title>Genomic evolution and insights into agronomic trait innovations of Sesamum species.</title>
        <authorList>
            <person name="Miao H."/>
            <person name="Wang L."/>
            <person name="Qu L."/>
            <person name="Liu H."/>
            <person name="Sun Y."/>
            <person name="Le M."/>
            <person name="Wang Q."/>
            <person name="Wei S."/>
            <person name="Zheng Y."/>
            <person name="Lin W."/>
            <person name="Duan Y."/>
            <person name="Cao H."/>
            <person name="Xiong S."/>
            <person name="Wang X."/>
            <person name="Wei L."/>
            <person name="Li C."/>
            <person name="Ma Q."/>
            <person name="Ju M."/>
            <person name="Zhao R."/>
            <person name="Li G."/>
            <person name="Mu C."/>
            <person name="Tian Q."/>
            <person name="Mei H."/>
            <person name="Zhang T."/>
            <person name="Gao T."/>
            <person name="Zhang H."/>
        </authorList>
    </citation>
    <scope>NUCLEOTIDE SEQUENCE</scope>
    <source>
        <strain evidence="1">G01</strain>
    </source>
</reference>
<sequence>MVYDATGLYFFSAHPNPEPVGACSSIPTDSTKVSPNSYGYAVSRLSDRFYDVVHVADHPLYNSCNESQLSTVARLVNIKAENNMSERCYDQASQWASDLLPRDHTLPLLQHKEVNTGFGFACREDSCMLYASPATAEHMTWHACHQTDKGSTCHPSDAEAWRHFD</sequence>
<dbReference type="EMBL" id="JACGWK010000001">
    <property type="protein sequence ID" value="KAL0381107.1"/>
    <property type="molecule type" value="Genomic_DNA"/>
</dbReference>
<comment type="caution">
    <text evidence="1">The sequence shown here is derived from an EMBL/GenBank/DDBJ whole genome shotgun (WGS) entry which is preliminary data.</text>
</comment>
<gene>
    <name evidence="1" type="ORF">Sangu_0175000</name>
</gene>
<accession>A0AAW2RLM9</accession>
<proteinExistence type="predicted"/>
<evidence type="ECO:0000313" key="1">
    <source>
        <dbReference type="EMBL" id="KAL0381107.1"/>
    </source>
</evidence>
<protein>
    <submittedName>
        <fullName evidence="1">Uncharacterized protein</fullName>
    </submittedName>
</protein>